<protein>
    <submittedName>
        <fullName evidence="1">Uncharacterized protein</fullName>
    </submittedName>
</protein>
<dbReference type="EMBL" id="WEIO01000003">
    <property type="protein sequence ID" value="KAB7707572.1"/>
    <property type="molecule type" value="Genomic_DNA"/>
</dbReference>
<evidence type="ECO:0000313" key="2">
    <source>
        <dbReference type="Proteomes" id="UP000429595"/>
    </source>
</evidence>
<organism evidence="1 2">
    <name type="scientific">Bacillus aerolatus</name>
    <dbReference type="NCBI Taxonomy" id="2653354"/>
    <lineage>
        <taxon>Bacteria</taxon>
        <taxon>Bacillati</taxon>
        <taxon>Bacillota</taxon>
        <taxon>Bacilli</taxon>
        <taxon>Bacillales</taxon>
        <taxon>Bacillaceae</taxon>
        <taxon>Bacillus</taxon>
    </lineage>
</organism>
<accession>A0A6I1FH48</accession>
<gene>
    <name evidence="1" type="ORF">F9802_07450</name>
</gene>
<reference evidence="1 2" key="1">
    <citation type="submission" date="2019-10" db="EMBL/GenBank/DDBJ databases">
        <title>Bacillus aerolatum sp. nov., isolated from bioaerosol of sport playgrounds.</title>
        <authorList>
            <person name="Chen P."/>
            <person name="Zhang G."/>
        </authorList>
    </citation>
    <scope>NUCLEOTIDE SEQUENCE [LARGE SCALE GENOMIC DNA]</scope>
    <source>
        <strain evidence="1 2">CX253</strain>
    </source>
</reference>
<proteinExistence type="predicted"/>
<dbReference type="Proteomes" id="UP000429595">
    <property type="component" value="Unassembled WGS sequence"/>
</dbReference>
<dbReference type="AlphaFoldDB" id="A0A6I1FH48"/>
<evidence type="ECO:0000313" key="1">
    <source>
        <dbReference type="EMBL" id="KAB7707572.1"/>
    </source>
</evidence>
<name>A0A6I1FH48_9BACI</name>
<sequence length="131" mass="16018">MMKLRRGKRAVYRGREYEYLERDNRMYELYTRDKFLIPEDFTLNNRGVHSKTVTRDELDDLYYIDQFAKYKGYTFPIWEISDNQLLLGEGSYTRAKEVGFPPSELEWERGLFKKWIPKAEIENMWEERKPL</sequence>
<comment type="caution">
    <text evidence="1">The sequence shown here is derived from an EMBL/GenBank/DDBJ whole genome shotgun (WGS) entry which is preliminary data.</text>
</comment>
<dbReference type="RefSeq" id="WP_152150536.1">
    <property type="nucleotide sequence ID" value="NZ_WEIO01000003.1"/>
</dbReference>
<keyword evidence="2" id="KW-1185">Reference proteome</keyword>